<dbReference type="PANTHER" id="PTHR31212:SF4">
    <property type="entry name" value="ALPHA-KETOGLUTARATE-DEPENDENT DIOXYGENASE ALKB HOMOLOG 3"/>
    <property type="match status" value="1"/>
</dbReference>
<name>A0ABT0PW89_9FLAO</name>
<dbReference type="InterPro" id="IPR032854">
    <property type="entry name" value="ALKBH3"/>
</dbReference>
<dbReference type="InterPro" id="IPR027450">
    <property type="entry name" value="AlkB-like"/>
</dbReference>
<dbReference type="PANTHER" id="PTHR31212">
    <property type="entry name" value="ALPHA-KETOGLUTARATE-DEPENDENT DIOXYGENASE ALKB HOMOLOG 3"/>
    <property type="match status" value="1"/>
</dbReference>
<evidence type="ECO:0000313" key="2">
    <source>
        <dbReference type="EMBL" id="MCL6275658.1"/>
    </source>
</evidence>
<reference evidence="2 3" key="1">
    <citation type="submission" date="2022-05" db="EMBL/GenBank/DDBJ databases">
        <authorList>
            <person name="Park J.-S."/>
        </authorList>
    </citation>
    <scope>NUCLEOTIDE SEQUENCE [LARGE SCALE GENOMIC DNA]</scope>
    <source>
        <strain evidence="2 3">2012CJ35-5</strain>
    </source>
</reference>
<dbReference type="InterPro" id="IPR005123">
    <property type="entry name" value="Oxoglu/Fe-dep_dioxygenase_dom"/>
</dbReference>
<sequence>MGLFHEPIKLDLPGADISYFPSFLTDNDASILFEHLSTKTPWKQDEITLFGKTHPQPRLTALYANNQNSYSYSGITMNPHAFSVELKQLKQAVERACQTTFTSCLLNYYRNGKDSNGWHSDDEKELGENPIIASVSLGAERFFNLRHKTDKTLKHKLLLEHGSLLLMQGATQHNWQHQVPKTSKKIGGRINLTFRVII</sequence>
<dbReference type="RefSeq" id="WP_249658844.1">
    <property type="nucleotide sequence ID" value="NZ_JAMFMA010000005.1"/>
</dbReference>
<dbReference type="Gene3D" id="2.60.120.590">
    <property type="entry name" value="Alpha-ketoglutarate-dependent dioxygenase AlkB-like"/>
    <property type="match status" value="1"/>
</dbReference>
<dbReference type="Pfam" id="PF13532">
    <property type="entry name" value="2OG-FeII_Oxy_2"/>
    <property type="match status" value="1"/>
</dbReference>
<organism evidence="2 3">
    <name type="scientific">Flagellimonas spongiicola</name>
    <dbReference type="NCBI Taxonomy" id="2942208"/>
    <lineage>
        <taxon>Bacteria</taxon>
        <taxon>Pseudomonadati</taxon>
        <taxon>Bacteroidota</taxon>
        <taxon>Flavobacteriia</taxon>
        <taxon>Flavobacteriales</taxon>
        <taxon>Flavobacteriaceae</taxon>
        <taxon>Flagellimonas</taxon>
    </lineage>
</organism>
<accession>A0ABT0PW89</accession>
<proteinExistence type="predicted"/>
<protein>
    <submittedName>
        <fullName evidence="2">Alpha-ketoglutarate-dependent dioxygenase AlkB</fullName>
    </submittedName>
</protein>
<evidence type="ECO:0000313" key="3">
    <source>
        <dbReference type="Proteomes" id="UP001203607"/>
    </source>
</evidence>
<dbReference type="PROSITE" id="PS51471">
    <property type="entry name" value="FE2OG_OXY"/>
    <property type="match status" value="1"/>
</dbReference>
<gene>
    <name evidence="2" type="ORF">M3P19_16710</name>
</gene>
<dbReference type="Proteomes" id="UP001203607">
    <property type="component" value="Unassembled WGS sequence"/>
</dbReference>
<dbReference type="EMBL" id="JAMFMA010000005">
    <property type="protein sequence ID" value="MCL6275658.1"/>
    <property type="molecule type" value="Genomic_DNA"/>
</dbReference>
<dbReference type="SUPFAM" id="SSF51197">
    <property type="entry name" value="Clavaminate synthase-like"/>
    <property type="match status" value="1"/>
</dbReference>
<dbReference type="GO" id="GO:0051213">
    <property type="term" value="F:dioxygenase activity"/>
    <property type="evidence" value="ECO:0007669"/>
    <property type="project" value="UniProtKB-KW"/>
</dbReference>
<keyword evidence="2" id="KW-0560">Oxidoreductase</keyword>
<evidence type="ECO:0000259" key="1">
    <source>
        <dbReference type="PROSITE" id="PS51471"/>
    </source>
</evidence>
<keyword evidence="2" id="KW-0223">Dioxygenase</keyword>
<keyword evidence="3" id="KW-1185">Reference proteome</keyword>
<feature type="domain" description="Fe2OG dioxygenase" evidence="1">
    <location>
        <begin position="100"/>
        <end position="198"/>
    </location>
</feature>
<dbReference type="InterPro" id="IPR037151">
    <property type="entry name" value="AlkB-like_sf"/>
</dbReference>
<comment type="caution">
    <text evidence="2">The sequence shown here is derived from an EMBL/GenBank/DDBJ whole genome shotgun (WGS) entry which is preliminary data.</text>
</comment>